<organism evidence="3 4">
    <name type="scientific">Lophiostoma macrostomum CBS 122681</name>
    <dbReference type="NCBI Taxonomy" id="1314788"/>
    <lineage>
        <taxon>Eukaryota</taxon>
        <taxon>Fungi</taxon>
        <taxon>Dikarya</taxon>
        <taxon>Ascomycota</taxon>
        <taxon>Pezizomycotina</taxon>
        <taxon>Dothideomycetes</taxon>
        <taxon>Pleosporomycetidae</taxon>
        <taxon>Pleosporales</taxon>
        <taxon>Lophiostomataceae</taxon>
        <taxon>Lophiostoma</taxon>
    </lineage>
</organism>
<dbReference type="Proteomes" id="UP000799324">
    <property type="component" value="Unassembled WGS sequence"/>
</dbReference>
<dbReference type="GO" id="GO:0016491">
    <property type="term" value="F:oxidoreductase activity"/>
    <property type="evidence" value="ECO:0007669"/>
    <property type="project" value="UniProtKB-KW"/>
</dbReference>
<proteinExistence type="inferred from homology"/>
<comment type="similarity">
    <text evidence="1">Belongs to the short-chain dehydrogenases/reductases (SDR) family.</text>
</comment>
<keyword evidence="4" id="KW-1185">Reference proteome</keyword>
<reference evidence="3" key="1">
    <citation type="journal article" date="2020" name="Stud. Mycol.">
        <title>101 Dothideomycetes genomes: a test case for predicting lifestyles and emergence of pathogens.</title>
        <authorList>
            <person name="Haridas S."/>
            <person name="Albert R."/>
            <person name="Binder M."/>
            <person name="Bloem J."/>
            <person name="Labutti K."/>
            <person name="Salamov A."/>
            <person name="Andreopoulos B."/>
            <person name="Baker S."/>
            <person name="Barry K."/>
            <person name="Bills G."/>
            <person name="Bluhm B."/>
            <person name="Cannon C."/>
            <person name="Castanera R."/>
            <person name="Culley D."/>
            <person name="Daum C."/>
            <person name="Ezra D."/>
            <person name="Gonzalez J."/>
            <person name="Henrissat B."/>
            <person name="Kuo A."/>
            <person name="Liang C."/>
            <person name="Lipzen A."/>
            <person name="Lutzoni F."/>
            <person name="Magnuson J."/>
            <person name="Mondo S."/>
            <person name="Nolan M."/>
            <person name="Ohm R."/>
            <person name="Pangilinan J."/>
            <person name="Park H.-J."/>
            <person name="Ramirez L."/>
            <person name="Alfaro M."/>
            <person name="Sun H."/>
            <person name="Tritt A."/>
            <person name="Yoshinaga Y."/>
            <person name="Zwiers L.-H."/>
            <person name="Turgeon B."/>
            <person name="Goodwin S."/>
            <person name="Spatafora J."/>
            <person name="Crous P."/>
            <person name="Grigoriev I."/>
        </authorList>
    </citation>
    <scope>NUCLEOTIDE SEQUENCE</scope>
    <source>
        <strain evidence="3">CBS 122681</strain>
    </source>
</reference>
<keyword evidence="2" id="KW-0560">Oxidoreductase</keyword>
<protein>
    <submittedName>
        <fullName evidence="3">Putative short-chain dehydrogenase</fullName>
    </submittedName>
</protein>
<name>A0A6A6TDS1_9PLEO</name>
<evidence type="ECO:0000313" key="3">
    <source>
        <dbReference type="EMBL" id="KAF2657033.1"/>
    </source>
</evidence>
<dbReference type="PANTHER" id="PTHR24320:SF152">
    <property type="entry name" value="SHORT-CHAIN DEHYDROGENASE_REDUCTASE FAMILY PROTEIN"/>
    <property type="match status" value="1"/>
</dbReference>
<sequence length="309" mass="33906">MSKFTRTVLVTGGTLNLGYYCALEVAKQHPDFQVIIASRSDKDQAAAKINKTLNQNNVVYLPLDLSSLAKVREFGASWAAANHPPIQALVLNAALQFPGDCEYTVDGVEKTFGITHLGHALLYHLLAPYLAHDARVVVTSSGTHDPAQNSGMPDAEYTSAAEIAFPNEESKKKNNGQQRYATSKLTNVLWTNALARRLEKGRTAVAFDPGLMPGTGLAREYNSFLRFLWLHVLPHMIPFLRLVLFPNIHTAAESGRALASLAIGDNGQGKTGVYYEGTKEIKSSKVSYEESKQEDLWKWTVGYLGIEAP</sequence>
<gene>
    <name evidence="3" type="ORF">K491DRAFT_677527</name>
</gene>
<dbReference type="AlphaFoldDB" id="A0A6A6TDS1"/>
<dbReference type="PANTHER" id="PTHR24320">
    <property type="entry name" value="RETINOL DEHYDROGENASE"/>
    <property type="match status" value="1"/>
</dbReference>
<evidence type="ECO:0000313" key="4">
    <source>
        <dbReference type="Proteomes" id="UP000799324"/>
    </source>
</evidence>
<dbReference type="InterPro" id="IPR036291">
    <property type="entry name" value="NAD(P)-bd_dom_sf"/>
</dbReference>
<dbReference type="SUPFAM" id="SSF51735">
    <property type="entry name" value="NAD(P)-binding Rossmann-fold domains"/>
    <property type="match status" value="1"/>
</dbReference>
<dbReference type="InterPro" id="IPR002347">
    <property type="entry name" value="SDR_fam"/>
</dbReference>
<accession>A0A6A6TDS1</accession>
<evidence type="ECO:0000256" key="1">
    <source>
        <dbReference type="ARBA" id="ARBA00006484"/>
    </source>
</evidence>
<dbReference type="EMBL" id="MU004329">
    <property type="protein sequence ID" value="KAF2657033.1"/>
    <property type="molecule type" value="Genomic_DNA"/>
</dbReference>
<dbReference type="Pfam" id="PF00106">
    <property type="entry name" value="adh_short"/>
    <property type="match status" value="1"/>
</dbReference>
<dbReference type="OrthoDB" id="542013at2759"/>
<evidence type="ECO:0000256" key="2">
    <source>
        <dbReference type="ARBA" id="ARBA00023002"/>
    </source>
</evidence>
<dbReference type="Gene3D" id="3.40.50.720">
    <property type="entry name" value="NAD(P)-binding Rossmann-like Domain"/>
    <property type="match status" value="1"/>
</dbReference>